<dbReference type="InterPro" id="IPR011990">
    <property type="entry name" value="TPR-like_helical_dom_sf"/>
</dbReference>
<keyword evidence="4" id="KW-0472">Membrane</keyword>
<evidence type="ECO:0000313" key="9">
    <source>
        <dbReference type="Proteomes" id="UP000282759"/>
    </source>
</evidence>
<evidence type="ECO:0000256" key="1">
    <source>
        <dbReference type="ARBA" id="ARBA00004442"/>
    </source>
</evidence>
<dbReference type="Gene3D" id="1.25.40.390">
    <property type="match status" value="1"/>
</dbReference>
<gene>
    <name evidence="8" type="ORF">EOD41_11970</name>
</gene>
<keyword evidence="9" id="KW-1185">Reference proteome</keyword>
<comment type="similarity">
    <text evidence="2">Belongs to the SusD family.</text>
</comment>
<dbReference type="GO" id="GO:0009279">
    <property type="term" value="C:cell outer membrane"/>
    <property type="evidence" value="ECO:0007669"/>
    <property type="project" value="UniProtKB-SubCell"/>
</dbReference>
<dbReference type="InterPro" id="IPR033985">
    <property type="entry name" value="SusD-like_N"/>
</dbReference>
<dbReference type="OrthoDB" id="621570at2"/>
<dbReference type="Pfam" id="PF07980">
    <property type="entry name" value="SusD_RagB"/>
    <property type="match status" value="1"/>
</dbReference>
<dbReference type="RefSeq" id="WP_127705134.1">
    <property type="nucleotide sequence ID" value="NZ_SACK01000004.1"/>
</dbReference>
<evidence type="ECO:0000256" key="4">
    <source>
        <dbReference type="ARBA" id="ARBA00023136"/>
    </source>
</evidence>
<reference evidence="8 9" key="1">
    <citation type="submission" date="2019-01" db="EMBL/GenBank/DDBJ databases">
        <authorList>
            <person name="Chen W.-M."/>
        </authorList>
    </citation>
    <scope>NUCLEOTIDE SEQUENCE [LARGE SCALE GENOMIC DNA]</scope>
    <source>
        <strain evidence="8 9">YBJ-36</strain>
    </source>
</reference>
<dbReference type="Proteomes" id="UP000282759">
    <property type="component" value="Unassembled WGS sequence"/>
</dbReference>
<accession>A0A437MSR0</accession>
<evidence type="ECO:0000313" key="8">
    <source>
        <dbReference type="EMBL" id="RVU00705.1"/>
    </source>
</evidence>
<protein>
    <submittedName>
        <fullName evidence="8">RagB/SusD family nutrient uptake outer membrane protein</fullName>
    </submittedName>
</protein>
<evidence type="ECO:0000256" key="5">
    <source>
        <dbReference type="ARBA" id="ARBA00023237"/>
    </source>
</evidence>
<proteinExistence type="inferred from homology"/>
<comment type="caution">
    <text evidence="8">The sequence shown here is derived from an EMBL/GenBank/DDBJ whole genome shotgun (WGS) entry which is preliminary data.</text>
</comment>
<evidence type="ECO:0000256" key="3">
    <source>
        <dbReference type="ARBA" id="ARBA00022729"/>
    </source>
</evidence>
<sequence>MKKILSDKNKILASGLLVALSTLVSCKKLIEIPANPPTQITREQVFADSATTISAVAGVFSYTPGGHGIPYSDGLFTAATSLSGHEVFYTNSNGDNGQFYNYRITPINEELEQLWAMPYAEIYHVNDVLAGITDNSNLSASFVKQITGEMKVVRAFCYFNMVNLFGGVPLITTTDYSVNAQMPRASVDAIYQQILTDLDDAVKKLPEAYPSSGHVRPNLYTAIALQAKVNLYQERWQAAYNEADSVIKSGLYDITTTPLSDVFLEGSAEGIWQVPIQNQYAGSGDANQFYPYSSDATPNYIVTDSLLTQFEAGDQRFSNWVGVNVVNGDNVYFPAKYKDLQPTSPATYFMLLRLGEMYLIRAEAAAQLGHLEQALADVNILRNRAGLGNSTANLASQTAVLAAVRKERRTELCFEFGNRWFDVNRTSTDNKYPLNGQAAVVLANWKPDFGLYPLPQSQLQLNTHLSQNPGYN</sequence>
<keyword evidence="5" id="KW-0998">Cell outer membrane</keyword>
<comment type="subcellular location">
    <subcellularLocation>
        <location evidence="1">Cell outer membrane</location>
    </subcellularLocation>
</comment>
<organism evidence="8 9">
    <name type="scientific">Mucilaginibacter limnophilus</name>
    <dbReference type="NCBI Taxonomy" id="1932778"/>
    <lineage>
        <taxon>Bacteria</taxon>
        <taxon>Pseudomonadati</taxon>
        <taxon>Bacteroidota</taxon>
        <taxon>Sphingobacteriia</taxon>
        <taxon>Sphingobacteriales</taxon>
        <taxon>Sphingobacteriaceae</taxon>
        <taxon>Mucilaginibacter</taxon>
    </lineage>
</organism>
<evidence type="ECO:0000256" key="2">
    <source>
        <dbReference type="ARBA" id="ARBA00006275"/>
    </source>
</evidence>
<feature type="domain" description="RagB/SusD" evidence="6">
    <location>
        <begin position="347"/>
        <end position="471"/>
    </location>
</feature>
<evidence type="ECO:0000259" key="7">
    <source>
        <dbReference type="Pfam" id="PF14322"/>
    </source>
</evidence>
<dbReference type="AlphaFoldDB" id="A0A437MSR0"/>
<dbReference type="EMBL" id="SACK01000004">
    <property type="protein sequence ID" value="RVU00705.1"/>
    <property type="molecule type" value="Genomic_DNA"/>
</dbReference>
<dbReference type="SUPFAM" id="SSF48452">
    <property type="entry name" value="TPR-like"/>
    <property type="match status" value="1"/>
</dbReference>
<evidence type="ECO:0000259" key="6">
    <source>
        <dbReference type="Pfam" id="PF07980"/>
    </source>
</evidence>
<dbReference type="InterPro" id="IPR012944">
    <property type="entry name" value="SusD_RagB_dom"/>
</dbReference>
<dbReference type="Pfam" id="PF14322">
    <property type="entry name" value="SusD-like_3"/>
    <property type="match status" value="1"/>
</dbReference>
<dbReference type="CDD" id="cd08977">
    <property type="entry name" value="SusD"/>
    <property type="match status" value="1"/>
</dbReference>
<feature type="domain" description="SusD-like N-terminal" evidence="7">
    <location>
        <begin position="90"/>
        <end position="231"/>
    </location>
</feature>
<dbReference type="PROSITE" id="PS51257">
    <property type="entry name" value="PROKAR_LIPOPROTEIN"/>
    <property type="match status" value="1"/>
</dbReference>
<keyword evidence="3" id="KW-0732">Signal</keyword>
<name>A0A437MSR0_9SPHI</name>